<keyword evidence="3" id="KW-1185">Reference proteome</keyword>
<gene>
    <name evidence="2" type="ORF">CR513_47588</name>
</gene>
<comment type="caution">
    <text evidence="2">The sequence shown here is derived from an EMBL/GenBank/DDBJ whole genome shotgun (WGS) entry which is preliminary data.</text>
</comment>
<evidence type="ECO:0000256" key="1">
    <source>
        <dbReference type="SAM" id="MobiDB-lite"/>
    </source>
</evidence>
<sequence length="73" mass="8072">MFVLSSGASPNPKDDPRAYHQTSCPLSWLTNEPLNRKKNGKRLRAIEGGDKYGLEAVDLCLVLDIGLPIDFKT</sequence>
<proteinExistence type="predicted"/>
<protein>
    <submittedName>
        <fullName evidence="2">Uncharacterized protein</fullName>
    </submittedName>
</protein>
<evidence type="ECO:0000313" key="2">
    <source>
        <dbReference type="EMBL" id="RDX72877.1"/>
    </source>
</evidence>
<name>A0A371F3L0_MUCPR</name>
<accession>A0A371F3L0</accession>
<reference evidence="2" key="1">
    <citation type="submission" date="2018-05" db="EMBL/GenBank/DDBJ databases">
        <title>Draft genome of Mucuna pruriens seed.</title>
        <authorList>
            <person name="Nnadi N.E."/>
            <person name="Vos R."/>
            <person name="Hasami M.H."/>
            <person name="Devisetty U.K."/>
            <person name="Aguiy J.C."/>
        </authorList>
    </citation>
    <scope>NUCLEOTIDE SEQUENCE [LARGE SCALE GENOMIC DNA]</scope>
    <source>
        <strain evidence="2">JCA_2017</strain>
    </source>
</reference>
<feature type="non-terminal residue" evidence="2">
    <location>
        <position position="1"/>
    </location>
</feature>
<evidence type="ECO:0000313" key="3">
    <source>
        <dbReference type="Proteomes" id="UP000257109"/>
    </source>
</evidence>
<organism evidence="2 3">
    <name type="scientific">Mucuna pruriens</name>
    <name type="common">Velvet bean</name>
    <name type="synonym">Dolichos pruriens</name>
    <dbReference type="NCBI Taxonomy" id="157652"/>
    <lineage>
        <taxon>Eukaryota</taxon>
        <taxon>Viridiplantae</taxon>
        <taxon>Streptophyta</taxon>
        <taxon>Embryophyta</taxon>
        <taxon>Tracheophyta</taxon>
        <taxon>Spermatophyta</taxon>
        <taxon>Magnoliopsida</taxon>
        <taxon>eudicotyledons</taxon>
        <taxon>Gunneridae</taxon>
        <taxon>Pentapetalae</taxon>
        <taxon>rosids</taxon>
        <taxon>fabids</taxon>
        <taxon>Fabales</taxon>
        <taxon>Fabaceae</taxon>
        <taxon>Papilionoideae</taxon>
        <taxon>50 kb inversion clade</taxon>
        <taxon>NPAAA clade</taxon>
        <taxon>indigoferoid/millettioid clade</taxon>
        <taxon>Phaseoleae</taxon>
        <taxon>Mucuna</taxon>
    </lineage>
</organism>
<dbReference type="EMBL" id="QJKJ01010728">
    <property type="protein sequence ID" value="RDX72877.1"/>
    <property type="molecule type" value="Genomic_DNA"/>
</dbReference>
<dbReference type="Proteomes" id="UP000257109">
    <property type="component" value="Unassembled WGS sequence"/>
</dbReference>
<feature type="region of interest" description="Disordered" evidence="1">
    <location>
        <begin position="1"/>
        <end position="22"/>
    </location>
</feature>
<dbReference type="AlphaFoldDB" id="A0A371F3L0"/>